<evidence type="ECO:0000313" key="1">
    <source>
        <dbReference type="EMBL" id="KIK02406.1"/>
    </source>
</evidence>
<evidence type="ECO:0000313" key="2">
    <source>
        <dbReference type="Proteomes" id="UP000054477"/>
    </source>
</evidence>
<sequence>MIFSFSSCLNNNQLKCIQYPTKYRRCNSPPIHFFPLSYFSLRIFPLFPDAYHTHTRFWRSPLPSFFFSSPLGRRICPFQGELGSVLANCLLACHLASPFSPPMLLKGWLGWMFLSALPLSAVAFAPRRRCVLSPCDVAFFHQAAKNIIPHTTPHQC</sequence>
<keyword evidence="2" id="KW-1185">Reference proteome</keyword>
<accession>A0A0C9XC09</accession>
<name>A0A0C9XC09_9AGAR</name>
<proteinExistence type="predicted"/>
<organism evidence="1 2">
    <name type="scientific">Laccaria amethystina LaAM-08-1</name>
    <dbReference type="NCBI Taxonomy" id="1095629"/>
    <lineage>
        <taxon>Eukaryota</taxon>
        <taxon>Fungi</taxon>
        <taxon>Dikarya</taxon>
        <taxon>Basidiomycota</taxon>
        <taxon>Agaricomycotina</taxon>
        <taxon>Agaricomycetes</taxon>
        <taxon>Agaricomycetidae</taxon>
        <taxon>Agaricales</taxon>
        <taxon>Agaricineae</taxon>
        <taxon>Hydnangiaceae</taxon>
        <taxon>Laccaria</taxon>
    </lineage>
</organism>
<dbReference type="HOGENOM" id="CLU_1686907_0_0_1"/>
<reference evidence="1 2" key="1">
    <citation type="submission" date="2014-04" db="EMBL/GenBank/DDBJ databases">
        <authorList>
            <consortium name="DOE Joint Genome Institute"/>
            <person name="Kuo A."/>
            <person name="Kohler A."/>
            <person name="Nagy L.G."/>
            <person name="Floudas D."/>
            <person name="Copeland A."/>
            <person name="Barry K.W."/>
            <person name="Cichocki N."/>
            <person name="Veneault-Fourrey C."/>
            <person name="LaButti K."/>
            <person name="Lindquist E.A."/>
            <person name="Lipzen A."/>
            <person name="Lundell T."/>
            <person name="Morin E."/>
            <person name="Murat C."/>
            <person name="Sun H."/>
            <person name="Tunlid A."/>
            <person name="Henrissat B."/>
            <person name="Grigoriev I.V."/>
            <person name="Hibbett D.S."/>
            <person name="Martin F."/>
            <person name="Nordberg H.P."/>
            <person name="Cantor M.N."/>
            <person name="Hua S.X."/>
        </authorList>
    </citation>
    <scope>NUCLEOTIDE SEQUENCE [LARGE SCALE GENOMIC DNA]</scope>
    <source>
        <strain evidence="1 2">LaAM-08-1</strain>
    </source>
</reference>
<gene>
    <name evidence="1" type="ORF">K443DRAFT_521043</name>
</gene>
<reference evidence="2" key="2">
    <citation type="submission" date="2015-01" db="EMBL/GenBank/DDBJ databases">
        <title>Evolutionary Origins and Diversification of the Mycorrhizal Mutualists.</title>
        <authorList>
            <consortium name="DOE Joint Genome Institute"/>
            <consortium name="Mycorrhizal Genomics Consortium"/>
            <person name="Kohler A."/>
            <person name="Kuo A."/>
            <person name="Nagy L.G."/>
            <person name="Floudas D."/>
            <person name="Copeland A."/>
            <person name="Barry K.W."/>
            <person name="Cichocki N."/>
            <person name="Veneault-Fourrey C."/>
            <person name="LaButti K."/>
            <person name="Lindquist E.A."/>
            <person name="Lipzen A."/>
            <person name="Lundell T."/>
            <person name="Morin E."/>
            <person name="Murat C."/>
            <person name="Riley R."/>
            <person name="Ohm R."/>
            <person name="Sun H."/>
            <person name="Tunlid A."/>
            <person name="Henrissat B."/>
            <person name="Grigoriev I.V."/>
            <person name="Hibbett D.S."/>
            <person name="Martin F."/>
        </authorList>
    </citation>
    <scope>NUCLEOTIDE SEQUENCE [LARGE SCALE GENOMIC DNA]</scope>
    <source>
        <strain evidence="2">LaAM-08-1</strain>
    </source>
</reference>
<dbReference type="Proteomes" id="UP000054477">
    <property type="component" value="Unassembled WGS sequence"/>
</dbReference>
<dbReference type="AlphaFoldDB" id="A0A0C9XC09"/>
<protein>
    <submittedName>
        <fullName evidence="1">Uncharacterized protein</fullName>
    </submittedName>
</protein>
<dbReference type="EMBL" id="KN838593">
    <property type="protein sequence ID" value="KIK02406.1"/>
    <property type="molecule type" value="Genomic_DNA"/>
</dbReference>